<keyword evidence="5" id="KW-0547">Nucleotide-binding</keyword>
<comment type="cofactor">
    <cofactor evidence="1">
        <name>Mg(2+)</name>
        <dbReference type="ChEBI" id="CHEBI:18420"/>
    </cofactor>
</comment>
<comment type="catalytic activity">
    <reaction evidence="9">
        <text>dITP + H2O = dIMP + diphosphate + H(+)</text>
        <dbReference type="Rhea" id="RHEA:28342"/>
        <dbReference type="ChEBI" id="CHEBI:15377"/>
        <dbReference type="ChEBI" id="CHEBI:15378"/>
        <dbReference type="ChEBI" id="CHEBI:33019"/>
        <dbReference type="ChEBI" id="CHEBI:61194"/>
        <dbReference type="ChEBI" id="CHEBI:61382"/>
        <dbReference type="EC" id="3.6.1.66"/>
    </reaction>
</comment>
<dbReference type="PANTHER" id="PTHR11067">
    <property type="entry name" value="INOSINE TRIPHOSPHATE PYROPHOSPHATASE/HAM1 PROTEIN"/>
    <property type="match status" value="1"/>
</dbReference>
<dbReference type="GO" id="GO:0005829">
    <property type="term" value="C:cytosol"/>
    <property type="evidence" value="ECO:0007669"/>
    <property type="project" value="TreeGrafter"/>
</dbReference>
<evidence type="ECO:0000256" key="1">
    <source>
        <dbReference type="ARBA" id="ARBA00001946"/>
    </source>
</evidence>
<dbReference type="InterPro" id="IPR002637">
    <property type="entry name" value="RdgB/HAM1"/>
</dbReference>
<evidence type="ECO:0000256" key="5">
    <source>
        <dbReference type="ARBA" id="ARBA00022741"/>
    </source>
</evidence>
<evidence type="ECO:0000256" key="9">
    <source>
        <dbReference type="ARBA" id="ARBA00051875"/>
    </source>
</evidence>
<gene>
    <name evidence="17" type="ORF">UFOPK3564_02865</name>
</gene>
<accession>A0A6J7J944</accession>
<dbReference type="GO" id="GO:0009146">
    <property type="term" value="P:purine nucleoside triphosphate catabolic process"/>
    <property type="evidence" value="ECO:0007669"/>
    <property type="project" value="UniProtKB-ARBA"/>
</dbReference>
<dbReference type="GO" id="GO:0036222">
    <property type="term" value="F:XTP diphosphatase activity"/>
    <property type="evidence" value="ECO:0007669"/>
    <property type="project" value="UniProtKB-ARBA"/>
</dbReference>
<dbReference type="InterPro" id="IPR020922">
    <property type="entry name" value="dITP/XTP_pyrophosphatase"/>
</dbReference>
<dbReference type="Gene3D" id="3.90.950.10">
    <property type="match status" value="1"/>
</dbReference>
<dbReference type="FunFam" id="3.90.950.10:FF:000001">
    <property type="entry name" value="dITP/XTP pyrophosphatase"/>
    <property type="match status" value="1"/>
</dbReference>
<keyword evidence="7" id="KW-0460">Magnesium</keyword>
<evidence type="ECO:0000256" key="15">
    <source>
        <dbReference type="ARBA" id="ARBA00083186"/>
    </source>
</evidence>
<evidence type="ECO:0000256" key="4">
    <source>
        <dbReference type="ARBA" id="ARBA00022723"/>
    </source>
</evidence>
<dbReference type="GO" id="GO:0017111">
    <property type="term" value="F:ribonucleoside triphosphate phosphatase activity"/>
    <property type="evidence" value="ECO:0007669"/>
    <property type="project" value="InterPro"/>
</dbReference>
<proteinExistence type="inferred from homology"/>
<keyword evidence="8" id="KW-0546">Nucleotide metabolism</keyword>
<keyword evidence="6" id="KW-0378">Hydrolase</keyword>
<evidence type="ECO:0000256" key="11">
    <source>
        <dbReference type="ARBA" id="ARBA00066468"/>
    </source>
</evidence>
<dbReference type="InterPro" id="IPR029001">
    <property type="entry name" value="ITPase-like_fam"/>
</dbReference>
<dbReference type="HAMAP" id="MF_01405">
    <property type="entry name" value="Non_canon_purine_NTPase"/>
    <property type="match status" value="1"/>
</dbReference>
<evidence type="ECO:0000313" key="17">
    <source>
        <dbReference type="EMBL" id="CAB4939599.1"/>
    </source>
</evidence>
<comment type="similarity">
    <text evidence="2">Belongs to the HAM1 NTPase family.</text>
</comment>
<keyword evidence="4" id="KW-0479">Metal-binding</keyword>
<dbReference type="GO" id="GO:0036220">
    <property type="term" value="F:ITP diphosphatase activity"/>
    <property type="evidence" value="ECO:0007669"/>
    <property type="project" value="UniProtKB-EC"/>
</dbReference>
<evidence type="ECO:0000256" key="2">
    <source>
        <dbReference type="ARBA" id="ARBA00008023"/>
    </source>
</evidence>
<dbReference type="CDD" id="cd00515">
    <property type="entry name" value="HAM1"/>
    <property type="match status" value="1"/>
</dbReference>
<comment type="subunit">
    <text evidence="3">Homodimer.</text>
</comment>
<evidence type="ECO:0000256" key="3">
    <source>
        <dbReference type="ARBA" id="ARBA00011738"/>
    </source>
</evidence>
<evidence type="ECO:0000256" key="12">
    <source>
        <dbReference type="ARBA" id="ARBA00071289"/>
    </source>
</evidence>
<comment type="catalytic activity">
    <reaction evidence="10">
        <text>XTP + H2O = XMP + diphosphate + H(+)</text>
        <dbReference type="Rhea" id="RHEA:28610"/>
        <dbReference type="ChEBI" id="CHEBI:15377"/>
        <dbReference type="ChEBI" id="CHEBI:15378"/>
        <dbReference type="ChEBI" id="CHEBI:33019"/>
        <dbReference type="ChEBI" id="CHEBI:57464"/>
        <dbReference type="ChEBI" id="CHEBI:61314"/>
        <dbReference type="EC" id="3.6.1.66"/>
    </reaction>
</comment>
<evidence type="ECO:0000256" key="8">
    <source>
        <dbReference type="ARBA" id="ARBA00023080"/>
    </source>
</evidence>
<evidence type="ECO:0000256" key="10">
    <source>
        <dbReference type="ARBA" id="ARBA00052017"/>
    </source>
</evidence>
<dbReference type="AlphaFoldDB" id="A0A6J7J944"/>
<organism evidence="17">
    <name type="scientific">freshwater metagenome</name>
    <dbReference type="NCBI Taxonomy" id="449393"/>
    <lineage>
        <taxon>unclassified sequences</taxon>
        <taxon>metagenomes</taxon>
        <taxon>ecological metagenomes</taxon>
    </lineage>
</organism>
<reference evidence="17" key="1">
    <citation type="submission" date="2020-05" db="EMBL/GenBank/DDBJ databases">
        <authorList>
            <person name="Chiriac C."/>
            <person name="Salcher M."/>
            <person name="Ghai R."/>
            <person name="Kavagutti S V."/>
        </authorList>
    </citation>
    <scope>NUCLEOTIDE SEQUENCE</scope>
</reference>
<evidence type="ECO:0000256" key="6">
    <source>
        <dbReference type="ARBA" id="ARBA00022801"/>
    </source>
</evidence>
<name>A0A6J7J944_9ZZZZ</name>
<dbReference type="Pfam" id="PF01725">
    <property type="entry name" value="Ham1p_like"/>
    <property type="match status" value="1"/>
</dbReference>
<evidence type="ECO:0000256" key="7">
    <source>
        <dbReference type="ARBA" id="ARBA00022842"/>
    </source>
</evidence>
<evidence type="ECO:0000256" key="13">
    <source>
        <dbReference type="ARBA" id="ARBA00075987"/>
    </source>
</evidence>
<dbReference type="GO" id="GO:0000166">
    <property type="term" value="F:nucleotide binding"/>
    <property type="evidence" value="ECO:0007669"/>
    <property type="project" value="UniProtKB-KW"/>
</dbReference>
<dbReference type="PANTHER" id="PTHR11067:SF9">
    <property type="entry name" value="INOSINE TRIPHOSPHATE PYROPHOSPHATASE"/>
    <property type="match status" value="1"/>
</dbReference>
<dbReference type="EMBL" id="CAFBMK010000230">
    <property type="protein sequence ID" value="CAB4939599.1"/>
    <property type="molecule type" value="Genomic_DNA"/>
</dbReference>
<dbReference type="EC" id="3.6.1.66" evidence="11"/>
<evidence type="ECO:0000256" key="14">
    <source>
        <dbReference type="ARBA" id="ARBA00078805"/>
    </source>
</evidence>
<dbReference type="GO" id="GO:0046872">
    <property type="term" value="F:metal ion binding"/>
    <property type="evidence" value="ECO:0007669"/>
    <property type="project" value="UniProtKB-KW"/>
</dbReference>
<sequence>MAVARPPSPVGGRRASYDGVVPRLVLATRNPHKAEEFAELLAPWTVGPLPDDVELPPETGSTFAENATGKARAAAEATGTASFGDDSGIVADALDGAPGVRSARFAGEDATDAENLALFRSRVPAGSAIAYVCAIAYVDPVTGTEHHVEGRCTGTTAPEPRGTGGFGYDPIFLPDDAGVAAGRTMAELSPAEKAAISHRGIAARALLALLLADAG</sequence>
<dbReference type="SUPFAM" id="SSF52972">
    <property type="entry name" value="ITPase-like"/>
    <property type="match status" value="1"/>
</dbReference>
<dbReference type="GO" id="GO:0035870">
    <property type="term" value="F:dITP diphosphatase activity"/>
    <property type="evidence" value="ECO:0007669"/>
    <property type="project" value="UniProtKB-ARBA"/>
</dbReference>
<evidence type="ECO:0000256" key="16">
    <source>
        <dbReference type="ARBA" id="ARBA00083635"/>
    </source>
</evidence>
<dbReference type="GO" id="GO:0009117">
    <property type="term" value="P:nucleotide metabolic process"/>
    <property type="evidence" value="ECO:0007669"/>
    <property type="project" value="UniProtKB-KW"/>
</dbReference>
<protein>
    <recommendedName>
        <fullName evidence="12">dITP/XTP pyrophosphatase</fullName>
        <ecNumber evidence="11">3.6.1.66</ecNumber>
    </recommendedName>
    <alternativeName>
        <fullName evidence="13">Non-canonical purine NTP pyrophosphatase</fullName>
    </alternativeName>
    <alternativeName>
        <fullName evidence="14">Non-standard purine NTP pyrophosphatase</fullName>
    </alternativeName>
    <alternativeName>
        <fullName evidence="16">Nucleoside-triphosphate diphosphatase</fullName>
    </alternativeName>
    <alternativeName>
        <fullName evidence="15">Nucleoside-triphosphate pyrophosphatase</fullName>
    </alternativeName>
</protein>